<evidence type="ECO:0000313" key="2">
    <source>
        <dbReference type="Proteomes" id="UP001206128"/>
    </source>
</evidence>
<accession>A0AAE3GLF4</accession>
<evidence type="ECO:0000313" key="1">
    <source>
        <dbReference type="EMBL" id="MCP2168133.1"/>
    </source>
</evidence>
<dbReference type="AlphaFoldDB" id="A0AAE3GLF4"/>
<dbReference type="Proteomes" id="UP001206128">
    <property type="component" value="Unassembled WGS sequence"/>
</dbReference>
<gene>
    <name evidence="1" type="ORF">LX83_005007</name>
</gene>
<keyword evidence="2" id="KW-1185">Reference proteome</keyword>
<protein>
    <recommendedName>
        <fullName evidence="3">Tail protein</fullName>
    </recommendedName>
</protein>
<sequence>MAIPSGLSAQLGVGEETTYGTAVTPSRFYEFRQESVSLSIERLASTALRAGARVLRSDRWAPGQRSVSGDITMEVGTEGYGLWLKHALGSVTSTQPDATNAPTVWRHVFTPGDLPPGLTVQIGRPDTGGVVRPFTYSGCRVSSWTLECSVGEFLTLQVSLLGRDETTATALATAAYPAGSVPLTFVTGSLSLGGTETCVRSVSIAGSNALAEDRYCIGGGGLRDVPVEQGLREITGTLEGEFKDLTAYNRFTNGEEAELVLTFQGPVISGTLRHELVLTANTRFDGATPAVGGPEIVMQSLPIVVTDTGTQSVRVEYQTTDTTP</sequence>
<reference evidence="1" key="1">
    <citation type="submission" date="2022-06" db="EMBL/GenBank/DDBJ databases">
        <title>Genomic Encyclopedia of Archaeal and Bacterial Type Strains, Phase II (KMG-II): from individual species to whole genera.</title>
        <authorList>
            <person name="Goeker M."/>
        </authorList>
    </citation>
    <scope>NUCLEOTIDE SEQUENCE</scope>
    <source>
        <strain evidence="1">DSM 43935</strain>
    </source>
</reference>
<dbReference type="RefSeq" id="WP_253775672.1">
    <property type="nucleotide sequence ID" value="NZ_JAMTCK010000012.1"/>
</dbReference>
<proteinExistence type="predicted"/>
<organism evidence="1 2">
    <name type="scientific">Goodfellowiella coeruleoviolacea</name>
    <dbReference type="NCBI Taxonomy" id="334858"/>
    <lineage>
        <taxon>Bacteria</taxon>
        <taxon>Bacillati</taxon>
        <taxon>Actinomycetota</taxon>
        <taxon>Actinomycetes</taxon>
        <taxon>Pseudonocardiales</taxon>
        <taxon>Pseudonocardiaceae</taxon>
        <taxon>Goodfellowiella</taxon>
    </lineage>
</organism>
<dbReference type="Pfam" id="PF18906">
    <property type="entry name" value="Phage_tube_2"/>
    <property type="match status" value="1"/>
</dbReference>
<evidence type="ECO:0008006" key="3">
    <source>
        <dbReference type="Google" id="ProtNLM"/>
    </source>
</evidence>
<name>A0AAE3GLF4_9PSEU</name>
<comment type="caution">
    <text evidence="1">The sequence shown here is derived from an EMBL/GenBank/DDBJ whole genome shotgun (WGS) entry which is preliminary data.</text>
</comment>
<dbReference type="EMBL" id="JAMTCK010000012">
    <property type="protein sequence ID" value="MCP2168133.1"/>
    <property type="molecule type" value="Genomic_DNA"/>
</dbReference>
<dbReference type="InterPro" id="IPR044000">
    <property type="entry name" value="Phage_tube_2"/>
</dbReference>